<dbReference type="PROSITE" id="PS50109">
    <property type="entry name" value="HIS_KIN"/>
    <property type="match status" value="1"/>
</dbReference>
<keyword evidence="5" id="KW-0418">Kinase</keyword>
<dbReference type="PANTHER" id="PTHR43547:SF2">
    <property type="entry name" value="HYBRID SIGNAL TRANSDUCTION HISTIDINE KINASE C"/>
    <property type="match status" value="1"/>
</dbReference>
<dbReference type="Proteomes" id="UP000252107">
    <property type="component" value="Unassembled WGS sequence"/>
</dbReference>
<dbReference type="PRINTS" id="PR00344">
    <property type="entry name" value="BCTRLSENSOR"/>
</dbReference>
<feature type="modified residue" description="4-aspartylphosphate" evidence="7">
    <location>
        <position position="833"/>
    </location>
</feature>
<dbReference type="Gene3D" id="3.30.450.20">
    <property type="entry name" value="PAS domain"/>
    <property type="match status" value="2"/>
</dbReference>
<feature type="domain" description="Response regulatory" evidence="9">
    <location>
        <begin position="784"/>
        <end position="902"/>
    </location>
</feature>
<dbReference type="InterPro" id="IPR003594">
    <property type="entry name" value="HATPase_dom"/>
</dbReference>
<dbReference type="SUPFAM" id="SSF47384">
    <property type="entry name" value="Homodimeric domain of signal transducing histidine kinase"/>
    <property type="match status" value="1"/>
</dbReference>
<dbReference type="InterPro" id="IPR001789">
    <property type="entry name" value="Sig_transdc_resp-reg_receiver"/>
</dbReference>
<dbReference type="SMART" id="SM00388">
    <property type="entry name" value="HisKA"/>
    <property type="match status" value="1"/>
</dbReference>
<dbReference type="CDD" id="cd00082">
    <property type="entry name" value="HisKA"/>
    <property type="match status" value="1"/>
</dbReference>
<dbReference type="PANTHER" id="PTHR43547">
    <property type="entry name" value="TWO-COMPONENT HISTIDINE KINASE"/>
    <property type="match status" value="1"/>
</dbReference>
<evidence type="ECO:0000256" key="6">
    <source>
        <dbReference type="ARBA" id="ARBA00023012"/>
    </source>
</evidence>
<dbReference type="CDD" id="cd17580">
    <property type="entry name" value="REC_2_DhkD-like"/>
    <property type="match status" value="1"/>
</dbReference>
<dbReference type="SUPFAM" id="SSF55785">
    <property type="entry name" value="PYP-like sensor domain (PAS domain)"/>
    <property type="match status" value="2"/>
</dbReference>
<dbReference type="InterPro" id="IPR000700">
    <property type="entry name" value="PAS-assoc_C"/>
</dbReference>
<dbReference type="FunFam" id="3.30.450.20:FF:000099">
    <property type="entry name" value="Sensory box sensor histidine kinase"/>
    <property type="match status" value="1"/>
</dbReference>
<dbReference type="Pfam" id="PF01590">
    <property type="entry name" value="GAF"/>
    <property type="match status" value="1"/>
</dbReference>
<evidence type="ECO:0000256" key="7">
    <source>
        <dbReference type="PROSITE-ProRule" id="PRU00169"/>
    </source>
</evidence>
<evidence type="ECO:0000259" key="9">
    <source>
        <dbReference type="PROSITE" id="PS50110"/>
    </source>
</evidence>
<comment type="caution">
    <text evidence="12">The sequence shown here is derived from an EMBL/GenBank/DDBJ whole genome shotgun (WGS) entry which is preliminary data.</text>
</comment>
<evidence type="ECO:0000256" key="3">
    <source>
        <dbReference type="ARBA" id="ARBA00022553"/>
    </source>
</evidence>
<dbReference type="Pfam" id="PF08448">
    <property type="entry name" value="PAS_4"/>
    <property type="match status" value="1"/>
</dbReference>
<comment type="catalytic activity">
    <reaction evidence="1">
        <text>ATP + protein L-histidine = ADP + protein N-phospho-L-histidine.</text>
        <dbReference type="EC" id="2.7.13.3"/>
    </reaction>
</comment>
<dbReference type="InterPro" id="IPR013655">
    <property type="entry name" value="PAS_fold_3"/>
</dbReference>
<dbReference type="InterPro" id="IPR003018">
    <property type="entry name" value="GAF"/>
</dbReference>
<accession>A0A367RX44</accession>
<keyword evidence="6" id="KW-0902">Two-component regulatory system</keyword>
<dbReference type="PROSITE" id="PS50112">
    <property type="entry name" value="PAS"/>
    <property type="match status" value="2"/>
</dbReference>
<keyword evidence="4" id="KW-0808">Transferase</keyword>
<keyword evidence="3 7" id="KW-0597">Phosphoprotein</keyword>
<gene>
    <name evidence="12" type="ORF">A6770_08815</name>
</gene>
<dbReference type="InterPro" id="IPR011006">
    <property type="entry name" value="CheY-like_superfamily"/>
</dbReference>
<dbReference type="InterPro" id="IPR003661">
    <property type="entry name" value="HisK_dim/P_dom"/>
</dbReference>
<dbReference type="InterPro" id="IPR035965">
    <property type="entry name" value="PAS-like_dom_sf"/>
</dbReference>
<dbReference type="InterPro" id="IPR005467">
    <property type="entry name" value="His_kinase_dom"/>
</dbReference>
<dbReference type="GO" id="GO:0000155">
    <property type="term" value="F:phosphorelay sensor kinase activity"/>
    <property type="evidence" value="ECO:0007669"/>
    <property type="project" value="InterPro"/>
</dbReference>
<dbReference type="Gene3D" id="3.30.450.40">
    <property type="match status" value="1"/>
</dbReference>
<dbReference type="CDD" id="cd00130">
    <property type="entry name" value="PAS"/>
    <property type="match status" value="2"/>
</dbReference>
<feature type="domain" description="PAS" evidence="10">
    <location>
        <begin position="32"/>
        <end position="104"/>
    </location>
</feature>
<dbReference type="FunFam" id="3.30.565.10:FF:000030">
    <property type="entry name" value="Ethylene receptor 1"/>
    <property type="match status" value="1"/>
</dbReference>
<dbReference type="InterPro" id="IPR004358">
    <property type="entry name" value="Sig_transdc_His_kin-like_C"/>
</dbReference>
<dbReference type="InterPro" id="IPR001610">
    <property type="entry name" value="PAC"/>
</dbReference>
<dbReference type="Pfam" id="PF02518">
    <property type="entry name" value="HATPase_c"/>
    <property type="match status" value="1"/>
</dbReference>
<name>A0A367RX44_9NOSO</name>
<dbReference type="EMBL" id="LXQD01000023">
    <property type="protein sequence ID" value="RCJ41177.1"/>
    <property type="molecule type" value="Genomic_DNA"/>
</dbReference>
<feature type="domain" description="PAS" evidence="10">
    <location>
        <begin position="161"/>
        <end position="231"/>
    </location>
</feature>
<evidence type="ECO:0000256" key="4">
    <source>
        <dbReference type="ARBA" id="ARBA00022679"/>
    </source>
</evidence>
<evidence type="ECO:0000259" key="8">
    <source>
        <dbReference type="PROSITE" id="PS50109"/>
    </source>
</evidence>
<keyword evidence="13" id="KW-1185">Reference proteome</keyword>
<dbReference type="SUPFAM" id="SSF55874">
    <property type="entry name" value="ATPase domain of HSP90 chaperone/DNA topoisomerase II/histidine kinase"/>
    <property type="match status" value="1"/>
</dbReference>
<dbReference type="SMART" id="SM00065">
    <property type="entry name" value="GAF"/>
    <property type="match status" value="1"/>
</dbReference>
<dbReference type="NCBIfam" id="TIGR00229">
    <property type="entry name" value="sensory_box"/>
    <property type="match status" value="2"/>
</dbReference>
<evidence type="ECO:0000313" key="13">
    <source>
        <dbReference type="Proteomes" id="UP000252107"/>
    </source>
</evidence>
<dbReference type="Pfam" id="PF00512">
    <property type="entry name" value="HisKA"/>
    <property type="match status" value="1"/>
</dbReference>
<feature type="domain" description="PAC" evidence="11">
    <location>
        <begin position="234"/>
        <end position="286"/>
    </location>
</feature>
<proteinExistence type="predicted"/>
<feature type="domain" description="PAC" evidence="11">
    <location>
        <begin position="102"/>
        <end position="160"/>
    </location>
</feature>
<reference evidence="12" key="1">
    <citation type="submission" date="2016-04" db="EMBL/GenBank/DDBJ databases">
        <authorList>
            <person name="Tabuchi Yagui T.R."/>
        </authorList>
    </citation>
    <scope>NUCLEOTIDE SEQUENCE [LARGE SCALE GENOMIC DNA]</scope>
    <source>
        <strain evidence="12">NIES-26</strain>
    </source>
</reference>
<dbReference type="SMART" id="SM00448">
    <property type="entry name" value="REC"/>
    <property type="match status" value="1"/>
</dbReference>
<dbReference type="SMART" id="SM00387">
    <property type="entry name" value="HATPase_c"/>
    <property type="match status" value="1"/>
</dbReference>
<dbReference type="SUPFAM" id="SSF55781">
    <property type="entry name" value="GAF domain-like"/>
    <property type="match status" value="1"/>
</dbReference>
<evidence type="ECO:0000259" key="10">
    <source>
        <dbReference type="PROSITE" id="PS50112"/>
    </source>
</evidence>
<dbReference type="SUPFAM" id="SSF52172">
    <property type="entry name" value="CheY-like"/>
    <property type="match status" value="1"/>
</dbReference>
<protein>
    <recommendedName>
        <fullName evidence="2">histidine kinase</fullName>
        <ecNumber evidence="2">2.7.13.3</ecNumber>
    </recommendedName>
</protein>
<evidence type="ECO:0000259" key="11">
    <source>
        <dbReference type="PROSITE" id="PS50113"/>
    </source>
</evidence>
<dbReference type="Gene3D" id="3.30.565.10">
    <property type="entry name" value="Histidine kinase-like ATPase, C-terminal domain"/>
    <property type="match status" value="1"/>
</dbReference>
<dbReference type="Pfam" id="PF00072">
    <property type="entry name" value="Response_reg"/>
    <property type="match status" value="1"/>
</dbReference>
<evidence type="ECO:0000256" key="2">
    <source>
        <dbReference type="ARBA" id="ARBA00012438"/>
    </source>
</evidence>
<dbReference type="InterPro" id="IPR013656">
    <property type="entry name" value="PAS_4"/>
</dbReference>
<dbReference type="InterPro" id="IPR036097">
    <property type="entry name" value="HisK_dim/P_sf"/>
</dbReference>
<feature type="domain" description="Histidine kinase" evidence="8">
    <location>
        <begin position="486"/>
        <end position="759"/>
    </location>
</feature>
<evidence type="ECO:0000313" key="12">
    <source>
        <dbReference type="EMBL" id="RCJ41177.1"/>
    </source>
</evidence>
<dbReference type="Gene3D" id="3.40.50.2300">
    <property type="match status" value="1"/>
</dbReference>
<dbReference type="InterPro" id="IPR000014">
    <property type="entry name" value="PAS"/>
</dbReference>
<dbReference type="PROSITE" id="PS50110">
    <property type="entry name" value="RESPONSE_REGULATORY"/>
    <property type="match status" value="1"/>
</dbReference>
<evidence type="ECO:0000256" key="5">
    <source>
        <dbReference type="ARBA" id="ARBA00022777"/>
    </source>
</evidence>
<dbReference type="EC" id="2.7.13.3" evidence="2"/>
<dbReference type="SMART" id="SM00086">
    <property type="entry name" value="PAC"/>
    <property type="match status" value="2"/>
</dbReference>
<dbReference type="Gene3D" id="1.10.287.130">
    <property type="match status" value="1"/>
</dbReference>
<organism evidence="12 13">
    <name type="scientific">Nostoc minutum NIES-26</name>
    <dbReference type="NCBI Taxonomy" id="1844469"/>
    <lineage>
        <taxon>Bacteria</taxon>
        <taxon>Bacillati</taxon>
        <taxon>Cyanobacteriota</taxon>
        <taxon>Cyanophyceae</taxon>
        <taxon>Nostocales</taxon>
        <taxon>Nostocaceae</taxon>
        <taxon>Nostoc</taxon>
    </lineage>
</organism>
<sequence>MQYQKKSDNHLDDWQVEIAECQQKQKCWRDIVLQRLTFHVENSPLAVIEWDRDFCISRWSREAERIFGWQAEEVIGKKFNDWQFIVSEDVEFVTDVVRRLSSGDETQVVARNRNYAKDGSVVYCEWYNSALFDESGKLISVLSRVLDVTERKSIEAELRKSEERFRQLADASPNLIWMSDTNQLCYYFNKPWLEFTGRTMEQEIGNGWVQGVHPDDLQRCCDSHRDAFNARQDYRMEYQLKRFDGEYRWILDIGVPHFTSEGTFMGYIGSCIDIHDRKQAEAEREQMLARSRQYASQLHGLTEAAMAINSELSIEEGIRVITEQARAIVGAHQSFTSMTIDGNWAHAISSISLSDKYAAWQNYHEEPDGSGIYACVSQMNRPMRMTQAELEAHPRWLGFDKAADKHLPMRGWLAAPLIGRDGHNMGLIQLSDKYQGEFTEEDEAIIVQLAQMASIAIENTRLYEAEQQARTEAEEANCIKDQFLAVLSHELRSPLNPILGWSKLLQSRKIDPSKTAAALSTIERNARLQAQLIEDLLGISRILQGKLTLNIDTVNLVSTISAAMETVGLAVEAKSIDLRFAILDLELENTNGNLESIEFNKLSNNLKSPIPNSKYLVMGDSNRLQQVVWNLLSNAVKFTPPGGRVEVQLSVVNGETALREGFPPQATANPKGQEKQLTTDTYAQIRVIDTGKGINPNFLPHVFDYFRQADSATTRKFGGLGLGLAIVRQVVELHGGAVLVESPGEGQGATFTVQLPLLQTKLTATESEKDQQVESGLGNLRGIRILVVDDEDDSRDFISFVLQEEGAEVTSVSSAIEALQALPNSKPDVLLSDIGMPEMDGYMLIRQVRTWQPEEGGQIPAIALTAYAGEYNQQQAFNAGFQMHVSKPAEPTELVAAVTRLAKK</sequence>
<dbReference type="InterPro" id="IPR036890">
    <property type="entry name" value="HATPase_C_sf"/>
</dbReference>
<evidence type="ECO:0000256" key="1">
    <source>
        <dbReference type="ARBA" id="ARBA00000085"/>
    </source>
</evidence>
<dbReference type="InterPro" id="IPR029016">
    <property type="entry name" value="GAF-like_dom_sf"/>
</dbReference>
<dbReference type="SMART" id="SM00091">
    <property type="entry name" value="PAS"/>
    <property type="match status" value="2"/>
</dbReference>
<dbReference type="Pfam" id="PF08447">
    <property type="entry name" value="PAS_3"/>
    <property type="match status" value="1"/>
</dbReference>
<dbReference type="AlphaFoldDB" id="A0A367RX44"/>
<dbReference type="PROSITE" id="PS50113">
    <property type="entry name" value="PAC"/>
    <property type="match status" value="2"/>
</dbReference>